<evidence type="ECO:0000259" key="2">
    <source>
        <dbReference type="PROSITE" id="PS50017"/>
    </source>
</evidence>
<dbReference type="InterPro" id="IPR011029">
    <property type="entry name" value="DEATH-like_dom_sf"/>
</dbReference>
<reference evidence="4" key="1">
    <citation type="submission" date="2021-02" db="EMBL/GenBank/DDBJ databases">
        <authorList>
            <person name="Nowell W R."/>
        </authorList>
    </citation>
    <scope>NUCLEOTIDE SEQUENCE</scope>
</reference>
<dbReference type="PROSITE" id="PS50017">
    <property type="entry name" value="DEATH_DOMAIN"/>
    <property type="match status" value="1"/>
</dbReference>
<evidence type="ECO:0000259" key="3">
    <source>
        <dbReference type="PROSITE" id="PS50104"/>
    </source>
</evidence>
<dbReference type="Proteomes" id="UP000663834">
    <property type="component" value="Unassembled WGS sequence"/>
</dbReference>
<dbReference type="Pfam" id="PF13676">
    <property type="entry name" value="TIR_2"/>
    <property type="match status" value="2"/>
</dbReference>
<dbReference type="PROSITE" id="PS50104">
    <property type="entry name" value="TIR"/>
    <property type="match status" value="1"/>
</dbReference>
<evidence type="ECO:0000313" key="4">
    <source>
        <dbReference type="EMBL" id="CAF1552808.1"/>
    </source>
</evidence>
<dbReference type="SUPFAM" id="SSF47986">
    <property type="entry name" value="DEATH domain"/>
    <property type="match status" value="1"/>
</dbReference>
<name>A0A815X4G0_9BILA</name>
<gene>
    <name evidence="4" type="ORF">KQP761_LOCUS17782</name>
</gene>
<feature type="compositionally biased region" description="Basic and acidic residues" evidence="1">
    <location>
        <begin position="1418"/>
        <end position="1428"/>
    </location>
</feature>
<dbReference type="PANTHER" id="PTHR47508:SF1">
    <property type="entry name" value="NON-SPECIFIC SERINE_THREONINE PROTEIN KINASE"/>
    <property type="match status" value="1"/>
</dbReference>
<dbReference type="GO" id="GO:0007165">
    <property type="term" value="P:signal transduction"/>
    <property type="evidence" value="ECO:0007669"/>
    <property type="project" value="InterPro"/>
</dbReference>
<dbReference type="InterPro" id="IPR035897">
    <property type="entry name" value="Toll_tir_struct_dom_sf"/>
</dbReference>
<dbReference type="OrthoDB" id="6078042at2759"/>
<feature type="domain" description="Death" evidence="2">
    <location>
        <begin position="997"/>
        <end position="1062"/>
    </location>
</feature>
<feature type="domain" description="TIR" evidence="3">
    <location>
        <begin position="1267"/>
        <end position="1411"/>
    </location>
</feature>
<dbReference type="InterPro" id="IPR000157">
    <property type="entry name" value="TIR_dom"/>
</dbReference>
<dbReference type="EMBL" id="CAJNOW010009020">
    <property type="protein sequence ID" value="CAF1552808.1"/>
    <property type="molecule type" value="Genomic_DNA"/>
</dbReference>
<organism evidence="4 5">
    <name type="scientific">Rotaria magnacalcarata</name>
    <dbReference type="NCBI Taxonomy" id="392030"/>
    <lineage>
        <taxon>Eukaryota</taxon>
        <taxon>Metazoa</taxon>
        <taxon>Spiralia</taxon>
        <taxon>Gnathifera</taxon>
        <taxon>Rotifera</taxon>
        <taxon>Eurotatoria</taxon>
        <taxon>Bdelloidea</taxon>
        <taxon>Philodinida</taxon>
        <taxon>Philodinidae</taxon>
        <taxon>Rotaria</taxon>
    </lineage>
</organism>
<feature type="region of interest" description="Disordered" evidence="1">
    <location>
        <begin position="1418"/>
        <end position="1460"/>
    </location>
</feature>
<dbReference type="InterPro" id="IPR000488">
    <property type="entry name" value="Death_dom"/>
</dbReference>
<dbReference type="SUPFAM" id="SSF52200">
    <property type="entry name" value="Toll/Interleukin receptor TIR domain"/>
    <property type="match status" value="2"/>
</dbReference>
<dbReference type="PANTHER" id="PTHR47508">
    <property type="entry name" value="SAM DOMAIN-CONTAINING PROTEIN-RELATED"/>
    <property type="match status" value="1"/>
</dbReference>
<dbReference type="Gene3D" id="1.10.533.10">
    <property type="entry name" value="Death Domain, Fas"/>
    <property type="match status" value="1"/>
</dbReference>
<dbReference type="Pfam" id="PF00531">
    <property type="entry name" value="Death"/>
    <property type="match status" value="1"/>
</dbReference>
<accession>A0A815X4G0</accession>
<evidence type="ECO:0000256" key="1">
    <source>
        <dbReference type="SAM" id="MobiDB-lite"/>
    </source>
</evidence>
<proteinExistence type="predicted"/>
<protein>
    <recommendedName>
        <fullName evidence="6">Death domain-containing protein</fullName>
    </recommendedName>
</protein>
<sequence>MDKFIRELTHDDELFEKQWPNTFDQLRKLYNEYDEKNIDMSSVKVEILDALIDYVFAESSNHSEPIYVKFAFIDNVVKTLTDDPLPPLDEMVRILRRILDTNNLFNKWYLACIEVLHYKLRIFERLSSTKSSDLIKSIFQSLEKHSFSNEQTDSATQEKWREFLSREMFSALLMDTNELNLEETMLVMRPVYQQLFRYAARTSHQSRIWSEVVSTLARRLPTVFDKYPNSSDARIDLVECVKAPISNDYIVLLVKSYRRNVQLFKMNSSEIPIVIEKLLLINEIDRAHDFLYQIIIEHFDSATDIIDPLISMLMRTCPMVNMDHQNELCKRVISSLVHKLDDSKCNKKLAPLFFDFILVILDLHVMEAPKCASRLLKKPEFYPWKELAPKFKDLVRSCVAYDTFEIKTYFSDLDALEDILELVANRAKANAPIFRATHDEALEAIYRWSAASTDNTSTKIWCGHVYKMGEQLLQLIDQKQVTADICSRLIKALERRVIGNEDGDGSEASDRRMSSFFTQLAIQVGTYIEVLKNLPNEVHGQLASFILAALKRPHQNESGQASFEHIIATVVWFKIAPYLNNAADVRLYEPCLKQLRSLACDEEETTFFDWLTTFWSITGMKIPDVAADHVEEFLSDLIDRKQIHMMALLPTLYSKRPDPYHARLDELIDGMFSGDISYVSSLGHLFWTITKEHPELITEEQVNHIFASLKDYNGTSHELHLIFQGLGLVANAQPHLFRNHQDVLLRFILEQQNLSAYTCLQHYLVASTIVDGEKRANEALTLLIDLLKRDSGIANDIRKQIFYACQSIGIINKQALETKKTDFEAFNSQPECRTLLDFINGNKMSEENQAAICRNREEIAQMEKRVVKTEKNVNMVTKVVQRQELKMLKYQLEQQRSDAEFTDLSTSSETNPSTNDVAIAWIDRIDSSLDTIVLELQAVTNLSARVDSVDTRLNDVTEQVQIQAKEIERIDLKTLSYVPAEWGRQVSKLLNQRTDNDWRLLGKRFGYSTSELRHWALQSDPSMSLINEWFVTHKTDEATYGLVKMLDEIGRQDVAKIIREAVAEAGELIPDDMPFEIKRLPPIFLSYQWGCQKAVTTLKTHLEEAGYSCWMDIGQMGGGDKLFSKIDAGIRGAKVVICCINSAYSQSDNCLREVHLSVSTGKQIIPLQMEKQTWPPEGALGPIMSEYLFIRFYDRKSNSDNYWPADRFTELLGQIRYHVAPDPDMISERYKDWFVPRVDNLIFLQPTSHDKNGKQVELKDDTPLVVIHPQVMISYQWDRQTDIVALYKRLTQLGYRCWLDIFQMGGGDSLFEKIDDGIRNAKCVLACVTPKYTKSINCRREMSLADALSKTIVPLLIEDTNTWPPPGPMALVFTEKPHIDFRHPKENIPDGQDIWSLKQFDQVLARLKIAVPEVQTEKPRKHLLDMKRPTTALGQSEHKKRPTRVRSAPSVPQSRACSIM</sequence>
<evidence type="ECO:0008006" key="6">
    <source>
        <dbReference type="Google" id="ProtNLM"/>
    </source>
</evidence>
<dbReference type="Gene3D" id="3.40.50.10140">
    <property type="entry name" value="Toll/interleukin-1 receptor homology (TIR) domain"/>
    <property type="match status" value="2"/>
</dbReference>
<comment type="caution">
    <text evidence="4">The sequence shown here is derived from an EMBL/GenBank/DDBJ whole genome shotgun (WGS) entry which is preliminary data.</text>
</comment>
<evidence type="ECO:0000313" key="5">
    <source>
        <dbReference type="Proteomes" id="UP000663834"/>
    </source>
</evidence>
<feature type="compositionally biased region" description="Polar residues" evidence="1">
    <location>
        <begin position="1450"/>
        <end position="1460"/>
    </location>
</feature>